<evidence type="ECO:0000256" key="5">
    <source>
        <dbReference type="ARBA" id="ARBA00023277"/>
    </source>
</evidence>
<keyword evidence="6" id="KW-0326">Glycosidase</keyword>
<evidence type="ECO:0000313" key="10">
    <source>
        <dbReference type="Proteomes" id="UP000756346"/>
    </source>
</evidence>
<dbReference type="EC" id="3.2.1.21" evidence="3"/>
<dbReference type="GO" id="GO:0009251">
    <property type="term" value="P:glucan catabolic process"/>
    <property type="evidence" value="ECO:0007669"/>
    <property type="project" value="TreeGrafter"/>
</dbReference>
<evidence type="ECO:0000256" key="2">
    <source>
        <dbReference type="ARBA" id="ARBA00005336"/>
    </source>
</evidence>
<dbReference type="SUPFAM" id="SSF52279">
    <property type="entry name" value="Beta-D-glucan exohydrolase, C-terminal domain"/>
    <property type="match status" value="1"/>
</dbReference>
<dbReference type="Pfam" id="PF07691">
    <property type="entry name" value="PA14"/>
    <property type="match status" value="1"/>
</dbReference>
<sequence>MAHSPTTNQVSRASIFIRQTRSGEPFFVDHLNRGCSTSLMIEAAPGAKSARYTTRYTPPSSGNHYLSFSGIGPSKLFINGQLPYDIVIESVPSPVANSDLHLMLNIISGHIGLVTEAEMEADLLAEAVSIASSADAVICCVGSTVQWETEGQDLATRRSPNETRSQDRLIAAVAAANPRTIAWYAGQETGNAIANVLLGEVNPSGKLPVSWPRRIEDTPCYGNFGLDSYDSLEVEYVEGVFVGYRHYDQKYGSDEEVSFPFGYGLSFVTFAVNPTRIEGLISPPLDKARANNNNTSLISVTVSVRNISTVLGAETVQV</sequence>
<reference evidence="9" key="1">
    <citation type="journal article" date="2021" name="Nat. Commun.">
        <title>Genetic determinants of endophytism in the Arabidopsis root mycobiome.</title>
        <authorList>
            <person name="Mesny F."/>
            <person name="Miyauchi S."/>
            <person name="Thiergart T."/>
            <person name="Pickel B."/>
            <person name="Atanasova L."/>
            <person name="Karlsson M."/>
            <person name="Huettel B."/>
            <person name="Barry K.W."/>
            <person name="Haridas S."/>
            <person name="Chen C."/>
            <person name="Bauer D."/>
            <person name="Andreopoulos W."/>
            <person name="Pangilinan J."/>
            <person name="LaButti K."/>
            <person name="Riley R."/>
            <person name="Lipzen A."/>
            <person name="Clum A."/>
            <person name="Drula E."/>
            <person name="Henrissat B."/>
            <person name="Kohler A."/>
            <person name="Grigoriev I.V."/>
            <person name="Martin F.M."/>
            <person name="Hacquard S."/>
        </authorList>
    </citation>
    <scope>NUCLEOTIDE SEQUENCE</scope>
    <source>
        <strain evidence="9">MPI-CAGE-CH-0230</strain>
    </source>
</reference>
<evidence type="ECO:0000259" key="7">
    <source>
        <dbReference type="Pfam" id="PF01915"/>
    </source>
</evidence>
<keyword evidence="10" id="KW-1185">Reference proteome</keyword>
<keyword evidence="5" id="KW-0119">Carbohydrate metabolism</keyword>
<dbReference type="InterPro" id="IPR036881">
    <property type="entry name" value="Glyco_hydro_3_C_sf"/>
</dbReference>
<proteinExistence type="inferred from homology"/>
<dbReference type="PANTHER" id="PTHR42715">
    <property type="entry name" value="BETA-GLUCOSIDASE"/>
    <property type="match status" value="1"/>
</dbReference>
<name>A0A9P9BUJ5_9PEZI</name>
<evidence type="ECO:0000256" key="3">
    <source>
        <dbReference type="ARBA" id="ARBA00012744"/>
    </source>
</evidence>
<dbReference type="Gene3D" id="3.40.50.1700">
    <property type="entry name" value="Glycoside hydrolase family 3 C-terminal domain"/>
    <property type="match status" value="2"/>
</dbReference>
<evidence type="ECO:0000259" key="8">
    <source>
        <dbReference type="Pfam" id="PF07691"/>
    </source>
</evidence>
<dbReference type="OrthoDB" id="47059at2759"/>
<evidence type="ECO:0000256" key="6">
    <source>
        <dbReference type="ARBA" id="ARBA00023295"/>
    </source>
</evidence>
<feature type="domain" description="PA14" evidence="8">
    <location>
        <begin position="43"/>
        <end position="85"/>
    </location>
</feature>
<evidence type="ECO:0000256" key="4">
    <source>
        <dbReference type="ARBA" id="ARBA00022801"/>
    </source>
</evidence>
<keyword evidence="4 9" id="KW-0378">Hydrolase</keyword>
<feature type="domain" description="Glycoside hydrolase family 3 C-terminal" evidence="7">
    <location>
        <begin position="113"/>
        <end position="181"/>
    </location>
</feature>
<dbReference type="PANTHER" id="PTHR42715:SF3">
    <property type="entry name" value="BETA-GLUCOSIDASE B-RELATED"/>
    <property type="match status" value="1"/>
</dbReference>
<dbReference type="GO" id="GO:0008422">
    <property type="term" value="F:beta-glucosidase activity"/>
    <property type="evidence" value="ECO:0007669"/>
    <property type="project" value="UniProtKB-EC"/>
</dbReference>
<dbReference type="InterPro" id="IPR011658">
    <property type="entry name" value="PA14_dom"/>
</dbReference>
<accession>A0A9P9BUJ5</accession>
<dbReference type="RefSeq" id="XP_046016665.1">
    <property type="nucleotide sequence ID" value="XM_046158101.1"/>
</dbReference>
<dbReference type="EMBL" id="JAGTJQ010000002">
    <property type="protein sequence ID" value="KAH7037544.1"/>
    <property type="molecule type" value="Genomic_DNA"/>
</dbReference>
<dbReference type="GeneID" id="70187647"/>
<feature type="domain" description="Glycoside hydrolase family 3 C-terminal" evidence="7">
    <location>
        <begin position="182"/>
        <end position="244"/>
    </location>
</feature>
<comment type="caution">
    <text evidence="9">The sequence shown here is derived from an EMBL/GenBank/DDBJ whole genome shotgun (WGS) entry which is preliminary data.</text>
</comment>
<dbReference type="Gene3D" id="2.60.120.260">
    <property type="entry name" value="Galactose-binding domain-like"/>
    <property type="match status" value="1"/>
</dbReference>
<dbReference type="AlphaFoldDB" id="A0A9P9BUJ5"/>
<evidence type="ECO:0000313" key="9">
    <source>
        <dbReference type="EMBL" id="KAH7037544.1"/>
    </source>
</evidence>
<comment type="catalytic activity">
    <reaction evidence="1">
        <text>Hydrolysis of terminal, non-reducing beta-D-glucosyl residues with release of beta-D-glucose.</text>
        <dbReference type="EC" id="3.2.1.21"/>
    </reaction>
</comment>
<organism evidence="9 10">
    <name type="scientific">Microdochium trichocladiopsis</name>
    <dbReference type="NCBI Taxonomy" id="1682393"/>
    <lineage>
        <taxon>Eukaryota</taxon>
        <taxon>Fungi</taxon>
        <taxon>Dikarya</taxon>
        <taxon>Ascomycota</taxon>
        <taxon>Pezizomycotina</taxon>
        <taxon>Sordariomycetes</taxon>
        <taxon>Xylariomycetidae</taxon>
        <taxon>Xylariales</taxon>
        <taxon>Microdochiaceae</taxon>
        <taxon>Microdochium</taxon>
    </lineage>
</organism>
<dbReference type="InterPro" id="IPR002772">
    <property type="entry name" value="Glyco_hydro_3_C"/>
</dbReference>
<dbReference type="Pfam" id="PF01915">
    <property type="entry name" value="Glyco_hydro_3_C"/>
    <property type="match status" value="2"/>
</dbReference>
<evidence type="ECO:0000256" key="1">
    <source>
        <dbReference type="ARBA" id="ARBA00000448"/>
    </source>
</evidence>
<dbReference type="InterPro" id="IPR050288">
    <property type="entry name" value="Cellulose_deg_GH3"/>
</dbReference>
<protein>
    <recommendedName>
        <fullName evidence="3">beta-glucosidase</fullName>
        <ecNumber evidence="3">3.2.1.21</ecNumber>
    </recommendedName>
</protein>
<comment type="similarity">
    <text evidence="2">Belongs to the glycosyl hydrolase 3 family.</text>
</comment>
<gene>
    <name evidence="9" type="ORF">B0I36DRAFT_359223</name>
</gene>
<dbReference type="Proteomes" id="UP000756346">
    <property type="component" value="Unassembled WGS sequence"/>
</dbReference>